<comment type="caution">
    <text evidence="1">The sequence shown here is derived from an EMBL/GenBank/DDBJ whole genome shotgun (WGS) entry which is preliminary data.</text>
</comment>
<dbReference type="EMBL" id="MNAN01000032">
    <property type="protein sequence ID" value="OHU94798.1"/>
    <property type="molecule type" value="Genomic_DNA"/>
</dbReference>
<gene>
    <name evidence="1" type="ORF">BIW53_12250</name>
</gene>
<organism evidence="1 2">
    <name type="scientific">Pseudoalteromonas byunsanensis</name>
    <dbReference type="NCBI Taxonomy" id="327939"/>
    <lineage>
        <taxon>Bacteria</taxon>
        <taxon>Pseudomonadati</taxon>
        <taxon>Pseudomonadota</taxon>
        <taxon>Gammaproteobacteria</taxon>
        <taxon>Alteromonadales</taxon>
        <taxon>Pseudoalteromonadaceae</taxon>
        <taxon>Pseudoalteromonas</taxon>
    </lineage>
</organism>
<keyword evidence="2" id="KW-1185">Reference proteome</keyword>
<dbReference type="Proteomes" id="UP000180253">
    <property type="component" value="Unassembled WGS sequence"/>
</dbReference>
<sequence length="352" mass="39470">MKKVYLVMAGLIAVLLIWFLSDEQSSSEVEPTVKLKKEVSVPMVGMFPGAVTQPKAQVSVKPEATQTTRQLSEAAQHVATQYEQTLKYPPYSQPLTEHDEDRLNPNYFYPVTSLVEGSEQSLSVKLSKYRYVYPEDIVVEVTGPELKQVELKLVDIDTQQEYASTILQSSPFTGRFKGEKQFPRALQLVASAKFADKKVPVVAQFQYMQPTAKIVDVSDVYPQNDNMIIELNLDVSNPGTYRVRANLFTTDGQPLAHLVSKEKLSKGSQSLKLKAHWSVLRENTSNMVLSGFVVERMSPSPAEPASYGSSDIKTYEIKDFAFDSLQQLPYQASSKEQQSLEFLRHLASEGQL</sequence>
<dbReference type="STRING" id="327939.BIW53_12250"/>
<evidence type="ECO:0000313" key="2">
    <source>
        <dbReference type="Proteomes" id="UP000180253"/>
    </source>
</evidence>
<accession>A0A1S1N803</accession>
<evidence type="ECO:0000313" key="1">
    <source>
        <dbReference type="EMBL" id="OHU94798.1"/>
    </source>
</evidence>
<name>A0A1S1N803_9GAMM</name>
<dbReference type="RefSeq" id="WP_070992315.1">
    <property type="nucleotide sequence ID" value="NZ_CBCSHD010000007.1"/>
</dbReference>
<dbReference type="AlphaFoldDB" id="A0A1S1N803"/>
<proteinExistence type="predicted"/>
<protein>
    <submittedName>
        <fullName evidence="1">Uncharacterized protein</fullName>
    </submittedName>
</protein>
<dbReference type="OrthoDB" id="5759974at2"/>
<reference evidence="1 2" key="1">
    <citation type="submission" date="2016-10" db="EMBL/GenBank/DDBJ databases">
        <title>Pseudoalteromonas amylolytica sp. nov., isolated from the surface seawater.</title>
        <authorList>
            <person name="Wu Y.-H."/>
            <person name="Cheng H."/>
            <person name="Jin X.-B."/>
            <person name="Wang C.-S."/>
            <person name="Xu X.-W."/>
        </authorList>
    </citation>
    <scope>NUCLEOTIDE SEQUENCE [LARGE SCALE GENOMIC DNA]</scope>
    <source>
        <strain evidence="1 2">JCM 12483</strain>
    </source>
</reference>